<evidence type="ECO:0000313" key="2">
    <source>
        <dbReference type="EMBL" id="KAJ8415421.1"/>
    </source>
</evidence>
<keyword evidence="3" id="KW-1185">Reference proteome</keyword>
<comment type="caution">
    <text evidence="2">The sequence shown here is derived from an EMBL/GenBank/DDBJ whole genome shotgun (WGS) entry which is preliminary data.</text>
</comment>
<feature type="region of interest" description="Disordered" evidence="1">
    <location>
        <begin position="1"/>
        <end position="42"/>
    </location>
</feature>
<protein>
    <submittedName>
        <fullName evidence="2">Uncharacterized protein</fullName>
    </submittedName>
</protein>
<feature type="compositionally biased region" description="Low complexity" evidence="1">
    <location>
        <begin position="1"/>
        <end position="12"/>
    </location>
</feature>
<dbReference type="AlphaFoldDB" id="A0AAD7WZG0"/>
<feature type="compositionally biased region" description="Polar residues" evidence="1">
    <location>
        <begin position="24"/>
        <end position="37"/>
    </location>
</feature>
<evidence type="ECO:0000313" key="3">
    <source>
        <dbReference type="Proteomes" id="UP001221898"/>
    </source>
</evidence>
<evidence type="ECO:0000256" key="1">
    <source>
        <dbReference type="SAM" id="MobiDB-lite"/>
    </source>
</evidence>
<name>A0AAD7WZG0_9TELE</name>
<proteinExistence type="predicted"/>
<sequence>MAAKSPAWSAAARPGTAPRAHLLRSQTTNTGDTSLRTVTARPTPWRVHSQRWVAGVSLRNEEREGGGDAAPRQIKLKRRRVNRVVKSSEAVPACERETGQNTFPSD</sequence>
<gene>
    <name evidence="2" type="ORF">AAFF_G00424010</name>
</gene>
<reference evidence="2" key="1">
    <citation type="journal article" date="2023" name="Science">
        <title>Genome structures resolve the early diversification of teleost fishes.</title>
        <authorList>
            <person name="Parey E."/>
            <person name="Louis A."/>
            <person name="Montfort J."/>
            <person name="Bouchez O."/>
            <person name="Roques C."/>
            <person name="Iampietro C."/>
            <person name="Lluch J."/>
            <person name="Castinel A."/>
            <person name="Donnadieu C."/>
            <person name="Desvignes T."/>
            <person name="Floi Bucao C."/>
            <person name="Jouanno E."/>
            <person name="Wen M."/>
            <person name="Mejri S."/>
            <person name="Dirks R."/>
            <person name="Jansen H."/>
            <person name="Henkel C."/>
            <person name="Chen W.J."/>
            <person name="Zahm M."/>
            <person name="Cabau C."/>
            <person name="Klopp C."/>
            <person name="Thompson A.W."/>
            <person name="Robinson-Rechavi M."/>
            <person name="Braasch I."/>
            <person name="Lecointre G."/>
            <person name="Bobe J."/>
            <person name="Postlethwait J.H."/>
            <person name="Berthelot C."/>
            <person name="Roest Crollius H."/>
            <person name="Guiguen Y."/>
        </authorList>
    </citation>
    <scope>NUCLEOTIDE SEQUENCE</scope>
    <source>
        <strain evidence="2">NC1722</strain>
    </source>
</reference>
<organism evidence="2 3">
    <name type="scientific">Aldrovandia affinis</name>
    <dbReference type="NCBI Taxonomy" id="143900"/>
    <lineage>
        <taxon>Eukaryota</taxon>
        <taxon>Metazoa</taxon>
        <taxon>Chordata</taxon>
        <taxon>Craniata</taxon>
        <taxon>Vertebrata</taxon>
        <taxon>Euteleostomi</taxon>
        <taxon>Actinopterygii</taxon>
        <taxon>Neopterygii</taxon>
        <taxon>Teleostei</taxon>
        <taxon>Notacanthiformes</taxon>
        <taxon>Halosauridae</taxon>
        <taxon>Aldrovandia</taxon>
    </lineage>
</organism>
<dbReference type="EMBL" id="JAINUG010000009">
    <property type="protein sequence ID" value="KAJ8415421.1"/>
    <property type="molecule type" value="Genomic_DNA"/>
</dbReference>
<dbReference type="Proteomes" id="UP001221898">
    <property type="component" value="Unassembled WGS sequence"/>
</dbReference>
<accession>A0AAD7WZG0</accession>